<dbReference type="InterPro" id="IPR002737">
    <property type="entry name" value="MEMO1_fam"/>
</dbReference>
<dbReference type="RefSeq" id="WP_420068381.1">
    <property type="nucleotide sequence ID" value="NZ_JBCHKQ010000001.1"/>
</dbReference>
<dbReference type="EMBL" id="JBCHKQ010000001">
    <property type="protein sequence ID" value="MEM5946927.1"/>
    <property type="molecule type" value="Genomic_DNA"/>
</dbReference>
<dbReference type="NCBIfam" id="TIGR04336">
    <property type="entry name" value="AmmeMemoSam_B"/>
    <property type="match status" value="1"/>
</dbReference>
<comment type="similarity">
    <text evidence="1">Belongs to the MEMO1 family.</text>
</comment>
<accession>A0ABU9U8C6</accession>
<dbReference type="PANTHER" id="PTHR11060:SF0">
    <property type="entry name" value="PROTEIN MEMO1"/>
    <property type="match status" value="1"/>
</dbReference>
<sequence length="288" mass="32234">MRTLMDNGLTRDAIVEGVFYPAEPEAMVEEMEELVRPFFAENHTPRPIALFLPHASWTYAGRLLGKAFAKVAQFKGLFSRVAMWSRVHREPQSALFLPESSFFATPIGELSLDREAYSAMHNLTGFFRTDEFAHLEEHALEVAFPFVARYVPDARVLPVLAGDTSCDLMRELGRGLSAAYGGRWKDVLFIISSNLSTFEEPIDGSRTADTFVEQVLSYNIDELIEAACRDGASHSLRLLLPFLLFARIEDIQLHFNLLGRDSSPVEFGKCVQYGAFLISGGTYDATYG</sequence>
<dbReference type="PANTHER" id="PTHR11060">
    <property type="entry name" value="PROTEIN MEMO1"/>
    <property type="match status" value="1"/>
</dbReference>
<reference evidence="2 3" key="1">
    <citation type="submission" date="2024-03" db="EMBL/GenBank/DDBJ databases">
        <title>Ignisphaera cupida sp. nov., a hyperthermophilic hydrolytic archaeon from a hot spring of Kamchatka, and proposal of Ignisphaeraceae fam. nov.</title>
        <authorList>
            <person name="Podosokorskaya O.A."/>
            <person name="Elcheninov A.G."/>
            <person name="Maltseva A.I."/>
            <person name="Zayulina K.S."/>
            <person name="Novikov A."/>
            <person name="Merkel A.Y."/>
        </authorList>
    </citation>
    <scope>NUCLEOTIDE SEQUENCE [LARGE SCALE GENOMIC DNA]</scope>
    <source>
        <strain evidence="2 3">38H-sp</strain>
    </source>
</reference>
<evidence type="ECO:0000313" key="2">
    <source>
        <dbReference type="EMBL" id="MEM5946927.1"/>
    </source>
</evidence>
<dbReference type="Gene3D" id="3.40.830.10">
    <property type="entry name" value="LigB-like"/>
    <property type="match status" value="1"/>
</dbReference>
<evidence type="ECO:0000256" key="1">
    <source>
        <dbReference type="ARBA" id="ARBA00006315"/>
    </source>
</evidence>
<dbReference type="Proteomes" id="UP001466331">
    <property type="component" value="Unassembled WGS sequence"/>
</dbReference>
<gene>
    <name evidence="2" type="primary">amrB</name>
    <name evidence="2" type="ORF">WKV44_00040</name>
</gene>
<comment type="caution">
    <text evidence="2">The sequence shown here is derived from an EMBL/GenBank/DDBJ whole genome shotgun (WGS) entry which is preliminary data.</text>
</comment>
<name>A0ABU9U8C6_9SPIR</name>
<dbReference type="CDD" id="cd07361">
    <property type="entry name" value="MEMO_like"/>
    <property type="match status" value="1"/>
</dbReference>
<keyword evidence="3" id="KW-1185">Reference proteome</keyword>
<dbReference type="Pfam" id="PF01875">
    <property type="entry name" value="Memo"/>
    <property type="match status" value="1"/>
</dbReference>
<protein>
    <submittedName>
        <fullName evidence="2">AmmeMemoRadiSam system protein B</fullName>
    </submittedName>
</protein>
<evidence type="ECO:0000313" key="3">
    <source>
        <dbReference type="Proteomes" id="UP001466331"/>
    </source>
</evidence>
<organism evidence="2 3">
    <name type="scientific">Rarispira pelagica</name>
    <dbReference type="NCBI Taxonomy" id="3141764"/>
    <lineage>
        <taxon>Bacteria</taxon>
        <taxon>Pseudomonadati</taxon>
        <taxon>Spirochaetota</taxon>
        <taxon>Spirochaetia</taxon>
        <taxon>Winmispirales</taxon>
        <taxon>Winmispiraceae</taxon>
        <taxon>Rarispira</taxon>
    </lineage>
</organism>
<proteinExistence type="inferred from homology"/>